<dbReference type="EMBL" id="AAGNOE010000017">
    <property type="protein sequence ID" value="EBQ0044888.1"/>
    <property type="molecule type" value="Genomic_DNA"/>
</dbReference>
<sequence>MKMIKLAVLIICVYMLTHLFSFTLFIMRPLWIEPETIKKRDLLFHVLGEPKYKYDIKGFVVWEKYDNLVYSIIEYRNDEVIVASNIFKVNNVQIFKNSKIWDGTNLYQYITVWPYGRFRILAKE</sequence>
<keyword evidence="1" id="KW-0812">Transmembrane</keyword>
<comment type="caution">
    <text evidence="2">The sequence shown here is derived from an EMBL/GenBank/DDBJ whole genome shotgun (WGS) entry which is preliminary data.</text>
</comment>
<keyword evidence="1" id="KW-0472">Membrane</keyword>
<dbReference type="AlphaFoldDB" id="A0A3U2TPM0"/>
<accession>A0A3U2TPM0</accession>
<keyword evidence="1" id="KW-1133">Transmembrane helix</keyword>
<protein>
    <submittedName>
        <fullName evidence="2">Uncharacterized protein</fullName>
    </submittedName>
</protein>
<feature type="transmembrane region" description="Helical" evidence="1">
    <location>
        <begin position="6"/>
        <end position="31"/>
    </location>
</feature>
<proteinExistence type="predicted"/>
<evidence type="ECO:0000313" key="2">
    <source>
        <dbReference type="EMBL" id="EBQ0044888.1"/>
    </source>
</evidence>
<organism evidence="2">
    <name type="scientific">Salmonella enterica I</name>
    <dbReference type="NCBI Taxonomy" id="59201"/>
    <lineage>
        <taxon>Bacteria</taxon>
        <taxon>Pseudomonadati</taxon>
        <taxon>Pseudomonadota</taxon>
        <taxon>Gammaproteobacteria</taxon>
        <taxon>Enterobacterales</taxon>
        <taxon>Enterobacteriaceae</taxon>
        <taxon>Salmonella</taxon>
    </lineage>
</organism>
<reference evidence="2" key="1">
    <citation type="submission" date="2018-07" db="EMBL/GenBank/DDBJ databases">
        <authorList>
            <consortium name="GenomeTrakr network: Whole genome sequencing for foodborne pathogen traceback"/>
        </authorList>
    </citation>
    <scope>NUCLEOTIDE SEQUENCE</scope>
    <source>
        <strain evidence="2">CFSAN031465</strain>
    </source>
</reference>
<dbReference type="RefSeq" id="WP_071055233.1">
    <property type="nucleotide sequence ID" value="NZ_CP160151.1"/>
</dbReference>
<evidence type="ECO:0000256" key="1">
    <source>
        <dbReference type="SAM" id="Phobius"/>
    </source>
</evidence>
<gene>
    <name evidence="2" type="ORF">AXN36_18720</name>
</gene>
<name>A0A3U2TPM0_SALET</name>